<dbReference type="AlphaFoldDB" id="A0A0E9QM33"/>
<protein>
    <submittedName>
        <fullName evidence="1">Uncharacterized protein</fullName>
    </submittedName>
</protein>
<name>A0A0E9QM33_ANGAN</name>
<evidence type="ECO:0000313" key="1">
    <source>
        <dbReference type="EMBL" id="JAH17562.1"/>
    </source>
</evidence>
<dbReference type="EMBL" id="GBXM01091015">
    <property type="protein sequence ID" value="JAH17562.1"/>
    <property type="molecule type" value="Transcribed_RNA"/>
</dbReference>
<sequence>MTTIRHQKCLLLNLALDIC</sequence>
<reference evidence="1" key="2">
    <citation type="journal article" date="2015" name="Fish Shellfish Immunol.">
        <title>Early steps in the European eel (Anguilla anguilla)-Vibrio vulnificus interaction in the gills: Role of the RtxA13 toxin.</title>
        <authorList>
            <person name="Callol A."/>
            <person name="Pajuelo D."/>
            <person name="Ebbesson L."/>
            <person name="Teles M."/>
            <person name="MacKenzie S."/>
            <person name="Amaro C."/>
        </authorList>
    </citation>
    <scope>NUCLEOTIDE SEQUENCE</scope>
</reference>
<proteinExistence type="predicted"/>
<accession>A0A0E9QM33</accession>
<reference evidence="1" key="1">
    <citation type="submission" date="2014-11" db="EMBL/GenBank/DDBJ databases">
        <authorList>
            <person name="Amaro Gonzalez C."/>
        </authorList>
    </citation>
    <scope>NUCLEOTIDE SEQUENCE</scope>
</reference>
<organism evidence="1">
    <name type="scientific">Anguilla anguilla</name>
    <name type="common">European freshwater eel</name>
    <name type="synonym">Muraena anguilla</name>
    <dbReference type="NCBI Taxonomy" id="7936"/>
    <lineage>
        <taxon>Eukaryota</taxon>
        <taxon>Metazoa</taxon>
        <taxon>Chordata</taxon>
        <taxon>Craniata</taxon>
        <taxon>Vertebrata</taxon>
        <taxon>Euteleostomi</taxon>
        <taxon>Actinopterygii</taxon>
        <taxon>Neopterygii</taxon>
        <taxon>Teleostei</taxon>
        <taxon>Anguilliformes</taxon>
        <taxon>Anguillidae</taxon>
        <taxon>Anguilla</taxon>
    </lineage>
</organism>